<dbReference type="AlphaFoldDB" id="A0A858RF58"/>
<keyword evidence="2" id="KW-1185">Reference proteome</keyword>
<reference evidence="1 2" key="1">
    <citation type="submission" date="2020-04" db="EMBL/GenBank/DDBJ databases">
        <title>Luteolibacter sp. G-1-1-1 isolated from soil.</title>
        <authorList>
            <person name="Dahal R.H."/>
        </authorList>
    </citation>
    <scope>NUCLEOTIDE SEQUENCE [LARGE SCALE GENOMIC DNA]</scope>
    <source>
        <strain evidence="1 2">G-1-1-1</strain>
    </source>
</reference>
<dbReference type="Proteomes" id="UP000501812">
    <property type="component" value="Chromosome"/>
</dbReference>
<sequence length="45" mass="4988">MWIFIFGFITGVGFLGLALLLVLSLMVQSARTEVIEEELNAKYGP</sequence>
<protein>
    <submittedName>
        <fullName evidence="1">Uncharacterized protein</fullName>
    </submittedName>
</protein>
<dbReference type="EMBL" id="CP051774">
    <property type="protein sequence ID" value="QJE95241.1"/>
    <property type="molecule type" value="Genomic_DNA"/>
</dbReference>
<evidence type="ECO:0000313" key="1">
    <source>
        <dbReference type="EMBL" id="QJE95241.1"/>
    </source>
</evidence>
<name>A0A858RF58_9BACT</name>
<accession>A0A858RF58</accession>
<organism evidence="1 2">
    <name type="scientific">Luteolibacter luteus</name>
    <dbReference type="NCBI Taxonomy" id="2728835"/>
    <lineage>
        <taxon>Bacteria</taxon>
        <taxon>Pseudomonadati</taxon>
        <taxon>Verrucomicrobiota</taxon>
        <taxon>Verrucomicrobiia</taxon>
        <taxon>Verrucomicrobiales</taxon>
        <taxon>Verrucomicrobiaceae</taxon>
        <taxon>Luteolibacter</taxon>
    </lineage>
</organism>
<dbReference type="KEGG" id="luo:HHL09_05445"/>
<gene>
    <name evidence="1" type="ORF">HHL09_05445</name>
</gene>
<dbReference type="RefSeq" id="WP_169453479.1">
    <property type="nucleotide sequence ID" value="NZ_CP051774.1"/>
</dbReference>
<proteinExistence type="predicted"/>
<evidence type="ECO:0000313" key="2">
    <source>
        <dbReference type="Proteomes" id="UP000501812"/>
    </source>
</evidence>